<organism evidence="3 4">
    <name type="scientific">Luteolibacter pohnpeiensis</name>
    <dbReference type="NCBI Taxonomy" id="454153"/>
    <lineage>
        <taxon>Bacteria</taxon>
        <taxon>Pseudomonadati</taxon>
        <taxon>Verrucomicrobiota</taxon>
        <taxon>Verrucomicrobiia</taxon>
        <taxon>Verrucomicrobiales</taxon>
        <taxon>Verrucomicrobiaceae</taxon>
        <taxon>Luteolibacter</taxon>
    </lineage>
</organism>
<evidence type="ECO:0000256" key="2">
    <source>
        <dbReference type="SAM" id="SignalP"/>
    </source>
</evidence>
<dbReference type="Pfam" id="PF12951">
    <property type="entry name" value="PATR"/>
    <property type="match status" value="1"/>
</dbReference>
<reference evidence="3" key="1">
    <citation type="submission" date="2021-01" db="EMBL/GenBank/DDBJ databases">
        <title>Modified the classification status of verrucomicrobia.</title>
        <authorList>
            <person name="Feng X."/>
        </authorList>
    </citation>
    <scope>NUCLEOTIDE SEQUENCE</scope>
    <source>
        <strain evidence="3">KCTC 22041</strain>
    </source>
</reference>
<feature type="chain" id="PRO_5037162940" evidence="2">
    <location>
        <begin position="27"/>
        <end position="703"/>
    </location>
</feature>
<evidence type="ECO:0000256" key="1">
    <source>
        <dbReference type="ARBA" id="ARBA00022729"/>
    </source>
</evidence>
<proteinExistence type="predicted"/>
<protein>
    <submittedName>
        <fullName evidence="3">Uncharacterized protein</fullName>
    </submittedName>
</protein>
<dbReference type="AlphaFoldDB" id="A0A934S403"/>
<feature type="signal peptide" evidence="2">
    <location>
        <begin position="1"/>
        <end position="26"/>
    </location>
</feature>
<evidence type="ECO:0000313" key="4">
    <source>
        <dbReference type="Proteomes" id="UP000603141"/>
    </source>
</evidence>
<dbReference type="EMBL" id="JAENIJ010000006">
    <property type="protein sequence ID" value="MBK1881897.1"/>
    <property type="molecule type" value="Genomic_DNA"/>
</dbReference>
<name>A0A934S403_9BACT</name>
<evidence type="ECO:0000313" key="3">
    <source>
        <dbReference type="EMBL" id="MBK1881897.1"/>
    </source>
</evidence>
<keyword evidence="1 2" id="KW-0732">Signal</keyword>
<accession>A0A934S403</accession>
<keyword evidence="4" id="KW-1185">Reference proteome</keyword>
<dbReference type="Proteomes" id="UP000603141">
    <property type="component" value="Unassembled WGS sequence"/>
</dbReference>
<dbReference type="InterPro" id="IPR013425">
    <property type="entry name" value="Autotrns_rpt"/>
</dbReference>
<sequence>MWTKTEQRWFATMALVWAVSAMPAGAVDQVWTGATASFADASLWTGDGQIPGSGDNAFVNNGGTVQIGASDPAWSLTDLRAGESLDSSGTYMQSGGTVTAVGWLRLGFGNGATGSYTLSGGTLNLANRAYLGAKDGSQSAGGNGILTITGGVLNHTASGQYITVGSRNTGDYGHLATTGKILQSGGTLNVSGQLFIGNGSAGSDTLAGTYELSGNGALNISNWFVLGRGGSMGQMEMSGGTVVKTGTSTSVILGISSTGRGTLNQTGGVFTNTESPTWFGESGGSGYWNLSGDAEAVLGNVYLAQSATSTGEFNLNGGTLSLIHFDPAVSDPAGTTYSKVLFNGGTLKARADDGNFLPISVTTAEIASGGAVVDSDGFDITFDQALTSTGGDGGLIKKGAGTLLLNGENAYSGMTSATQGELILNGSIDAPAPPSDYHGTIGEFSCASLTFSAAARMLVEIDSSGVLADHVSVAGNVELGNAELVVSDVANEVLPPGTRLELIKYEGNLTGAFSNAADGADLTIGSNTFKVNYHDTSAVTLTIPGEVGISLEDWLSEKIADESQRDLMADPDRDGRENLLEFALDGDPMSATDDGKMTMSVASPESSANAVMLTLPVRTGAQFSGTGPMTSLPVDGLSYIIEASTDLVDFTSLGIHEVGVLSTDGMPDLSAGWNYRRFVVSSSPDTPSPRQFMRVRVIRANAQ</sequence>
<gene>
    <name evidence="3" type="ORF">JIN85_05695</name>
</gene>
<dbReference type="SUPFAM" id="SSF51126">
    <property type="entry name" value="Pectin lyase-like"/>
    <property type="match status" value="1"/>
</dbReference>
<dbReference type="InterPro" id="IPR011050">
    <property type="entry name" value="Pectin_lyase_fold/virulence"/>
</dbReference>
<comment type="caution">
    <text evidence="3">The sequence shown here is derived from an EMBL/GenBank/DDBJ whole genome shotgun (WGS) entry which is preliminary data.</text>
</comment>
<dbReference type="NCBIfam" id="TIGR02601">
    <property type="entry name" value="autotrns_rpt"/>
    <property type="match status" value="1"/>
</dbReference>